<evidence type="ECO:0000313" key="2">
    <source>
        <dbReference type="Proteomes" id="UP001054945"/>
    </source>
</evidence>
<protein>
    <submittedName>
        <fullName evidence="1">Uncharacterized protein</fullName>
    </submittedName>
</protein>
<gene>
    <name evidence="1" type="ORF">CEXT_76081</name>
</gene>
<sequence length="137" mass="15438">MPLKRRVAEMLISRCCLAQTGSKHSYSRRIAVRFESPIKTDSSPEQKRSKVIYPPCLVGNENRSACVIVIMSARPRLGASESPNSAARVRRFMRLWSLHEEFIFMIKGAKGAHCQKPLPQYTVQTKGVCTNNNVEDS</sequence>
<dbReference type="Proteomes" id="UP001054945">
    <property type="component" value="Unassembled WGS sequence"/>
</dbReference>
<dbReference type="EMBL" id="BPLR01015920">
    <property type="protein sequence ID" value="GIY79673.1"/>
    <property type="molecule type" value="Genomic_DNA"/>
</dbReference>
<organism evidence="1 2">
    <name type="scientific">Caerostris extrusa</name>
    <name type="common">Bark spider</name>
    <name type="synonym">Caerostris bankana</name>
    <dbReference type="NCBI Taxonomy" id="172846"/>
    <lineage>
        <taxon>Eukaryota</taxon>
        <taxon>Metazoa</taxon>
        <taxon>Ecdysozoa</taxon>
        <taxon>Arthropoda</taxon>
        <taxon>Chelicerata</taxon>
        <taxon>Arachnida</taxon>
        <taxon>Araneae</taxon>
        <taxon>Araneomorphae</taxon>
        <taxon>Entelegynae</taxon>
        <taxon>Araneoidea</taxon>
        <taxon>Araneidae</taxon>
        <taxon>Caerostris</taxon>
    </lineage>
</organism>
<dbReference type="AlphaFoldDB" id="A0AAV4WBJ6"/>
<reference evidence="1 2" key="1">
    <citation type="submission" date="2021-06" db="EMBL/GenBank/DDBJ databases">
        <title>Caerostris extrusa draft genome.</title>
        <authorList>
            <person name="Kono N."/>
            <person name="Arakawa K."/>
        </authorList>
    </citation>
    <scope>NUCLEOTIDE SEQUENCE [LARGE SCALE GENOMIC DNA]</scope>
</reference>
<accession>A0AAV4WBJ6</accession>
<name>A0AAV4WBJ6_CAEEX</name>
<comment type="caution">
    <text evidence="1">The sequence shown here is derived from an EMBL/GenBank/DDBJ whole genome shotgun (WGS) entry which is preliminary data.</text>
</comment>
<proteinExistence type="predicted"/>
<keyword evidence="2" id="KW-1185">Reference proteome</keyword>
<evidence type="ECO:0000313" key="1">
    <source>
        <dbReference type="EMBL" id="GIY79673.1"/>
    </source>
</evidence>